<feature type="transmembrane region" description="Helical" evidence="2">
    <location>
        <begin position="155"/>
        <end position="186"/>
    </location>
</feature>
<name>A0A411YGS9_9ACTN</name>
<evidence type="ECO:0008006" key="5">
    <source>
        <dbReference type="Google" id="ProtNLM"/>
    </source>
</evidence>
<feature type="region of interest" description="Disordered" evidence="1">
    <location>
        <begin position="82"/>
        <end position="141"/>
    </location>
</feature>
<gene>
    <name evidence="3" type="ORF">ER308_13705</name>
</gene>
<evidence type="ECO:0000313" key="3">
    <source>
        <dbReference type="EMBL" id="QBI20515.1"/>
    </source>
</evidence>
<accession>A0A411YGS9</accession>
<evidence type="ECO:0000256" key="2">
    <source>
        <dbReference type="SAM" id="Phobius"/>
    </source>
</evidence>
<dbReference type="KEGG" id="erz:ER308_13705"/>
<keyword evidence="2" id="KW-0812">Transmembrane</keyword>
<sequence length="234" mass="25601">MPMPTKLRFAFDVFLIVFFAWVAWEAWEFATLARYMPLFIAGMGMALGLAALVTDIQTYRRTGTAVGEDAQETAALGAVEQQWNEDEADAREASQAGADGAPAGEVERNPGATSTADADPMSERDPAEESPEEPPFPVIDDETRRRMERAALKRALGYLSVIVGYVALIWITGVFVASAVFLVFFLRVLAKTSWFVPIVGVVVVMAGLLLLENLVNVLWPPYLLEDLLGDFLPG</sequence>
<keyword evidence="2" id="KW-1133">Transmembrane helix</keyword>
<feature type="transmembrane region" description="Helical" evidence="2">
    <location>
        <begin position="192"/>
        <end position="211"/>
    </location>
</feature>
<feature type="transmembrane region" description="Helical" evidence="2">
    <location>
        <begin position="36"/>
        <end position="54"/>
    </location>
</feature>
<proteinExistence type="predicted"/>
<reference evidence="3 4" key="1">
    <citation type="submission" date="2019-01" db="EMBL/GenBank/DDBJ databases">
        <title>Egibacter rhizosphaerae EGI 80759T.</title>
        <authorList>
            <person name="Chen D.-D."/>
            <person name="Tian Y."/>
            <person name="Jiao J.-Y."/>
            <person name="Zhang X.-T."/>
            <person name="Zhang Y.-G."/>
            <person name="Zhang Y."/>
            <person name="Xiao M."/>
            <person name="Shu W.-S."/>
            <person name="Li W.-J."/>
        </authorList>
    </citation>
    <scope>NUCLEOTIDE SEQUENCE [LARGE SCALE GENOMIC DNA]</scope>
    <source>
        <strain evidence="3 4">EGI 80759</strain>
    </source>
</reference>
<evidence type="ECO:0000256" key="1">
    <source>
        <dbReference type="SAM" id="MobiDB-lite"/>
    </source>
</evidence>
<keyword evidence="4" id="KW-1185">Reference proteome</keyword>
<dbReference type="AlphaFoldDB" id="A0A411YGS9"/>
<dbReference type="EMBL" id="CP036402">
    <property type="protein sequence ID" value="QBI20515.1"/>
    <property type="molecule type" value="Genomic_DNA"/>
</dbReference>
<organism evidence="3 4">
    <name type="scientific">Egibacter rhizosphaerae</name>
    <dbReference type="NCBI Taxonomy" id="1670831"/>
    <lineage>
        <taxon>Bacteria</taxon>
        <taxon>Bacillati</taxon>
        <taxon>Actinomycetota</taxon>
        <taxon>Nitriliruptoria</taxon>
        <taxon>Egibacterales</taxon>
        <taxon>Egibacteraceae</taxon>
        <taxon>Egibacter</taxon>
    </lineage>
</organism>
<dbReference type="RefSeq" id="WP_131155511.1">
    <property type="nucleotide sequence ID" value="NZ_CP036402.1"/>
</dbReference>
<feature type="transmembrane region" description="Helical" evidence="2">
    <location>
        <begin position="7"/>
        <end position="24"/>
    </location>
</feature>
<dbReference type="Proteomes" id="UP000291469">
    <property type="component" value="Chromosome"/>
</dbReference>
<evidence type="ECO:0000313" key="4">
    <source>
        <dbReference type="Proteomes" id="UP000291469"/>
    </source>
</evidence>
<protein>
    <recommendedName>
        <fullName evidence="5">Tripartite tricarboxylate transporter TctB family protein</fullName>
    </recommendedName>
</protein>
<keyword evidence="2" id="KW-0472">Membrane</keyword>